<protein>
    <submittedName>
        <fullName evidence="3">ABC transporter substrate-binding protein</fullName>
    </submittedName>
</protein>
<evidence type="ECO:0000313" key="3">
    <source>
        <dbReference type="EMBL" id="MXO69650.1"/>
    </source>
</evidence>
<reference evidence="3 4" key="1">
    <citation type="submission" date="2019-12" db="EMBL/GenBank/DDBJ databases">
        <title>Genomic-based taxomic classification of the family Erythrobacteraceae.</title>
        <authorList>
            <person name="Xu L."/>
        </authorList>
    </citation>
    <scope>NUCLEOTIDE SEQUENCE [LARGE SCALE GENOMIC DNA]</scope>
    <source>
        <strain evidence="3 4">H32</strain>
    </source>
</reference>
<keyword evidence="4" id="KW-1185">Reference proteome</keyword>
<organism evidence="3 4">
    <name type="scientific">Pelagerythrobacter marinus</name>
    <dbReference type="NCBI Taxonomy" id="538382"/>
    <lineage>
        <taxon>Bacteria</taxon>
        <taxon>Pseudomonadati</taxon>
        <taxon>Pseudomonadota</taxon>
        <taxon>Alphaproteobacteria</taxon>
        <taxon>Sphingomonadales</taxon>
        <taxon>Erythrobacteraceae</taxon>
        <taxon>Pelagerythrobacter</taxon>
    </lineage>
</organism>
<dbReference type="Pfam" id="PF01497">
    <property type="entry name" value="Peripla_BP_2"/>
    <property type="match status" value="1"/>
</dbReference>
<dbReference type="Gene3D" id="3.40.50.1980">
    <property type="entry name" value="Nitrogenase molybdenum iron protein domain"/>
    <property type="match status" value="2"/>
</dbReference>
<feature type="chain" id="PRO_5047071641" evidence="1">
    <location>
        <begin position="28"/>
        <end position="294"/>
    </location>
</feature>
<evidence type="ECO:0000259" key="2">
    <source>
        <dbReference type="PROSITE" id="PS50983"/>
    </source>
</evidence>
<dbReference type="InterPro" id="IPR002491">
    <property type="entry name" value="ABC_transptr_periplasmic_BD"/>
</dbReference>
<dbReference type="SUPFAM" id="SSF53807">
    <property type="entry name" value="Helical backbone' metal receptor"/>
    <property type="match status" value="1"/>
</dbReference>
<feature type="signal peptide" evidence="1">
    <location>
        <begin position="1"/>
        <end position="27"/>
    </location>
</feature>
<dbReference type="InterPro" id="IPR050902">
    <property type="entry name" value="ABC_Transporter_SBP"/>
</dbReference>
<gene>
    <name evidence="3" type="ORF">GRI72_12555</name>
</gene>
<dbReference type="EMBL" id="WTYO01000006">
    <property type="protein sequence ID" value="MXO69650.1"/>
    <property type="molecule type" value="Genomic_DNA"/>
</dbReference>
<dbReference type="PANTHER" id="PTHR30535:SF34">
    <property type="entry name" value="MOLYBDATE-BINDING PROTEIN MOLA"/>
    <property type="match status" value="1"/>
</dbReference>
<sequence length="294" mass="30924">MSRLACRARRAARALAVLPAIVLAACAGPPAQVERPSGPPQRIVSLDYCADQYVLRFAERGAIAALSPDAAKPFSYMRAQARGLPTARPRAADIAALRPDLVVRSYGGGADVVPFLADLGIPVVQIGFPQTLAEVRAEVVRLADALGAPEEGRRVAAAMDRRLAALPPPAAGRAPAALYMTPGGVTSGEGTLVHEVLRAAGLANFQDRPGWNALPLERLAYQRPDVIAAAFYDGATGQTDRWSAARHPVVRAQLAERPVVALEGAWTSCGGWFLVDAIEALARARTGVSEGATR</sequence>
<proteinExistence type="predicted"/>
<dbReference type="PROSITE" id="PS51257">
    <property type="entry name" value="PROKAR_LIPOPROTEIN"/>
    <property type="match status" value="1"/>
</dbReference>
<feature type="domain" description="Fe/B12 periplasmic-binding" evidence="2">
    <location>
        <begin position="42"/>
        <end position="289"/>
    </location>
</feature>
<comment type="caution">
    <text evidence="3">The sequence shown here is derived from an EMBL/GenBank/DDBJ whole genome shotgun (WGS) entry which is preliminary data.</text>
</comment>
<dbReference type="PROSITE" id="PS50983">
    <property type="entry name" value="FE_B12_PBP"/>
    <property type="match status" value="1"/>
</dbReference>
<evidence type="ECO:0000313" key="4">
    <source>
        <dbReference type="Proteomes" id="UP000444401"/>
    </source>
</evidence>
<evidence type="ECO:0000256" key="1">
    <source>
        <dbReference type="SAM" id="SignalP"/>
    </source>
</evidence>
<name>A0ABW9V139_9SPHN</name>
<dbReference type="PANTHER" id="PTHR30535">
    <property type="entry name" value="VITAMIN B12-BINDING PROTEIN"/>
    <property type="match status" value="1"/>
</dbReference>
<accession>A0ABW9V139</accession>
<dbReference type="Proteomes" id="UP000444401">
    <property type="component" value="Unassembled WGS sequence"/>
</dbReference>
<keyword evidence="1" id="KW-0732">Signal</keyword>